<feature type="compositionally biased region" description="Polar residues" evidence="1">
    <location>
        <begin position="194"/>
        <end position="205"/>
    </location>
</feature>
<feature type="region of interest" description="Disordered" evidence="1">
    <location>
        <begin position="34"/>
        <end position="240"/>
    </location>
</feature>
<feature type="compositionally biased region" description="Basic and acidic residues" evidence="1">
    <location>
        <begin position="73"/>
        <end position="93"/>
    </location>
</feature>
<name>A0A2D3V877_9PEZI</name>
<evidence type="ECO:0000313" key="3">
    <source>
        <dbReference type="Proteomes" id="UP000225277"/>
    </source>
</evidence>
<sequence>MNRYKTGGPSKASVTTLCQKCLKRGHYSYECTASKDDRPYVSRPSRSQQLLNPKLAPKLSAVLPEPKPASRKIASDAEVAPRDTSRSRKRSIDLDGPSAGKRMRSISSHSSDSVSTISTNRSKSRSRSRSPDQPSRRQRSISPRRKRSRDGERSLRKSHDPESRRSRSPEPDRRPSQNRQSNRQRSYSPARSRQAATSTEWQRSPNVGAGHTAKVTSATRERSLSPYSQRIALTKARNQT</sequence>
<accession>A0A2D3V877</accession>
<dbReference type="GeneID" id="35601953"/>
<gene>
    <name evidence="2" type="ORF">RCC_06828</name>
</gene>
<dbReference type="EMBL" id="FJUY01000010">
    <property type="protein sequence ID" value="CZT20967.1"/>
    <property type="molecule type" value="Genomic_DNA"/>
</dbReference>
<dbReference type="AlphaFoldDB" id="A0A2D3V877"/>
<feature type="compositionally biased region" description="Low complexity" evidence="1">
    <location>
        <begin position="177"/>
        <end position="189"/>
    </location>
</feature>
<evidence type="ECO:0000313" key="2">
    <source>
        <dbReference type="EMBL" id="CZT20967.1"/>
    </source>
</evidence>
<evidence type="ECO:0000256" key="1">
    <source>
        <dbReference type="SAM" id="MobiDB-lite"/>
    </source>
</evidence>
<dbReference type="Pfam" id="PF13917">
    <property type="entry name" value="zf-CCHC_3"/>
    <property type="match status" value="1"/>
</dbReference>
<dbReference type="OrthoDB" id="437973at2759"/>
<dbReference type="RefSeq" id="XP_023627856.1">
    <property type="nucleotide sequence ID" value="XM_023772088.1"/>
</dbReference>
<feature type="compositionally biased region" description="Low complexity" evidence="1">
    <location>
        <begin position="105"/>
        <end position="121"/>
    </location>
</feature>
<protein>
    <submittedName>
        <fullName evidence="2">Uncharacterized protein</fullName>
    </submittedName>
</protein>
<feature type="compositionally biased region" description="Basic residues" evidence="1">
    <location>
        <begin position="136"/>
        <end position="148"/>
    </location>
</feature>
<feature type="compositionally biased region" description="Basic and acidic residues" evidence="1">
    <location>
        <begin position="149"/>
        <end position="175"/>
    </location>
</feature>
<proteinExistence type="predicted"/>
<reference evidence="2 3" key="1">
    <citation type="submission" date="2016-03" db="EMBL/GenBank/DDBJ databases">
        <authorList>
            <person name="Ploux O."/>
        </authorList>
    </citation>
    <scope>NUCLEOTIDE SEQUENCE [LARGE SCALE GENOMIC DNA]</scope>
    <source>
        <strain evidence="2 3">URUG2</strain>
    </source>
</reference>
<keyword evidence="3" id="KW-1185">Reference proteome</keyword>
<dbReference type="Proteomes" id="UP000225277">
    <property type="component" value="Unassembled WGS sequence"/>
</dbReference>
<organism evidence="2 3">
    <name type="scientific">Ramularia collo-cygni</name>
    <dbReference type="NCBI Taxonomy" id="112498"/>
    <lineage>
        <taxon>Eukaryota</taxon>
        <taxon>Fungi</taxon>
        <taxon>Dikarya</taxon>
        <taxon>Ascomycota</taxon>
        <taxon>Pezizomycotina</taxon>
        <taxon>Dothideomycetes</taxon>
        <taxon>Dothideomycetidae</taxon>
        <taxon>Mycosphaerellales</taxon>
        <taxon>Mycosphaerellaceae</taxon>
        <taxon>Ramularia</taxon>
    </lineage>
</organism>